<gene>
    <name evidence="9" type="ORF">OSTLU_26745</name>
</gene>
<keyword evidence="6" id="KW-0539">Nucleus</keyword>
<reference evidence="9 10" key="1">
    <citation type="journal article" date="2007" name="Proc. Natl. Acad. Sci. U.S.A.">
        <title>The tiny eukaryote Ostreococcus provides genomic insights into the paradox of plankton speciation.</title>
        <authorList>
            <person name="Palenik B."/>
            <person name="Grimwood J."/>
            <person name="Aerts A."/>
            <person name="Rouze P."/>
            <person name="Salamov A."/>
            <person name="Putnam N."/>
            <person name="Dupont C."/>
            <person name="Jorgensen R."/>
            <person name="Derelle E."/>
            <person name="Rombauts S."/>
            <person name="Zhou K."/>
            <person name="Otillar R."/>
            <person name="Merchant S.S."/>
            <person name="Podell S."/>
            <person name="Gaasterland T."/>
            <person name="Napoli C."/>
            <person name="Gendler K."/>
            <person name="Manuell A."/>
            <person name="Tai V."/>
            <person name="Vallon O."/>
            <person name="Piganeau G."/>
            <person name="Jancek S."/>
            <person name="Heijde M."/>
            <person name="Jabbari K."/>
            <person name="Bowler C."/>
            <person name="Lohr M."/>
            <person name="Robbens S."/>
            <person name="Werner G."/>
            <person name="Dubchak I."/>
            <person name="Pazour G.J."/>
            <person name="Ren Q."/>
            <person name="Paulsen I."/>
            <person name="Delwiche C."/>
            <person name="Schmutz J."/>
            <person name="Rokhsar D."/>
            <person name="Van de Peer Y."/>
            <person name="Moreau H."/>
            <person name="Grigoriev I.V."/>
        </authorList>
    </citation>
    <scope>NUCLEOTIDE SEQUENCE [LARGE SCALE GENOMIC DNA]</scope>
    <source>
        <strain evidence="9 10">CCE9901</strain>
    </source>
</reference>
<keyword evidence="3" id="KW-0132">Cell division</keyword>
<dbReference type="AlphaFoldDB" id="A4S5F3"/>
<dbReference type="OrthoDB" id="5565328at2759"/>
<dbReference type="Proteomes" id="UP000001568">
    <property type="component" value="Chromosome 12"/>
</dbReference>
<dbReference type="Pfam" id="PF10345">
    <property type="entry name" value="Cohesin_load"/>
    <property type="match status" value="1"/>
</dbReference>
<name>A4S5F3_OSTLU</name>
<evidence type="ECO:0000256" key="7">
    <source>
        <dbReference type="ARBA" id="ARBA00023306"/>
    </source>
</evidence>
<dbReference type="InterPro" id="IPR019440">
    <property type="entry name" value="MAU2"/>
</dbReference>
<sequence>MARGAKRARASTGARRGARASDKTTRAASEAPEIAARSIARGLIRLAEECEDANDALGAIKALETLIANAKTKAKCLPQIEARCRVKCASLLLKHTDNAHRAKTHLEAAQVLLKPLKRCEELRVHGLSLLGRTYKMMGNEYRRQRFGATQRGLQMAIGMRERAPEDARWTMWTFHYYLEHADACMVEEDWTGCETYLDAGLKVVRSIHKDTGSKMEVLFAVAQLQRALAQRASGSEEHHVYAAAKSADEAMTRMLSEIKTPEDTARLRFHYYVTRTLGKLMEGDPIAAKNDPSKFKSLMDEVRHANKEAYKWLPDPAAFALANYLSAEVVRPGGELKKAMMYLTDAKEFVDEELRALGVLPQGGDAPVVKTEEGESDADEDDDVERLWVTCEEEMQFRVAQDARPYLYLRVLILESIVSVALTSFKYDVALDVACQMTDMIETYPQTLSLLASHVEMVAGHAMYALGKYNEASARFARSASLASTPSWRDIGTLCSALALLCCEEEDSASRALELVKPVVRSHKEQKSASVLNQVLALFTSGCALREQGRFDDARNHLGRALKKTYDQVGNHQLMASCLRLICGIDTASDETKGMAESAFGLSKVQEDLPTQVAALIDLNRIYTAVPPTDANKNPLSPEDAEKMRQSYEVYENRKQKQYDDYMTSILENETCVERATRLERGVQP</sequence>
<protein>
    <submittedName>
        <fullName evidence="9">Uncharacterized protein</fullName>
    </submittedName>
</protein>
<dbReference type="GO" id="GO:0007064">
    <property type="term" value="P:mitotic sister chromatid cohesion"/>
    <property type="evidence" value="ECO:0007669"/>
    <property type="project" value="InterPro"/>
</dbReference>
<organism evidence="9 10">
    <name type="scientific">Ostreococcus lucimarinus (strain CCE9901)</name>
    <dbReference type="NCBI Taxonomy" id="436017"/>
    <lineage>
        <taxon>Eukaryota</taxon>
        <taxon>Viridiplantae</taxon>
        <taxon>Chlorophyta</taxon>
        <taxon>Mamiellophyceae</taxon>
        <taxon>Mamiellales</taxon>
        <taxon>Bathycoccaceae</taxon>
        <taxon>Ostreococcus</taxon>
    </lineage>
</organism>
<dbReference type="GO" id="GO:0005634">
    <property type="term" value="C:nucleus"/>
    <property type="evidence" value="ECO:0007669"/>
    <property type="project" value="UniProtKB-SubCell"/>
</dbReference>
<evidence type="ECO:0000313" key="10">
    <source>
        <dbReference type="Proteomes" id="UP000001568"/>
    </source>
</evidence>
<evidence type="ECO:0000256" key="5">
    <source>
        <dbReference type="ARBA" id="ARBA00022829"/>
    </source>
</evidence>
<dbReference type="GO" id="GO:0007059">
    <property type="term" value="P:chromosome segregation"/>
    <property type="evidence" value="ECO:0007669"/>
    <property type="project" value="UniProtKB-KW"/>
</dbReference>
<evidence type="ECO:0000256" key="1">
    <source>
        <dbReference type="ARBA" id="ARBA00004123"/>
    </source>
</evidence>
<comment type="similarity">
    <text evidence="2">Belongs to the SCC4/mau-2 family.</text>
</comment>
<keyword evidence="10" id="KW-1185">Reference proteome</keyword>
<evidence type="ECO:0000256" key="8">
    <source>
        <dbReference type="SAM" id="MobiDB-lite"/>
    </source>
</evidence>
<feature type="region of interest" description="Disordered" evidence="8">
    <location>
        <begin position="1"/>
        <end position="31"/>
    </location>
</feature>
<dbReference type="KEGG" id="olu:OSTLU_26745"/>
<dbReference type="EMBL" id="CP000592">
    <property type="protein sequence ID" value="ABO98888.1"/>
    <property type="molecule type" value="Genomic_DNA"/>
</dbReference>
<evidence type="ECO:0000313" key="9">
    <source>
        <dbReference type="EMBL" id="ABO98888.1"/>
    </source>
</evidence>
<proteinExistence type="inferred from homology"/>
<evidence type="ECO:0000256" key="3">
    <source>
        <dbReference type="ARBA" id="ARBA00022618"/>
    </source>
</evidence>
<dbReference type="OMA" id="MELYFRI"/>
<keyword evidence="5" id="KW-0159">Chromosome partition</keyword>
<keyword evidence="4" id="KW-0498">Mitosis</keyword>
<accession>A4S5F3</accession>
<evidence type="ECO:0000256" key="2">
    <source>
        <dbReference type="ARBA" id="ARBA00008585"/>
    </source>
</evidence>
<evidence type="ECO:0000256" key="6">
    <source>
        <dbReference type="ARBA" id="ARBA00023242"/>
    </source>
</evidence>
<dbReference type="eggNOG" id="KOG2300">
    <property type="taxonomic scope" value="Eukaryota"/>
</dbReference>
<dbReference type="RefSeq" id="XP_001420595.1">
    <property type="nucleotide sequence ID" value="XM_001420558.1"/>
</dbReference>
<dbReference type="Gene3D" id="1.25.40.10">
    <property type="entry name" value="Tetratricopeptide repeat domain"/>
    <property type="match status" value="1"/>
</dbReference>
<dbReference type="Gramene" id="ABO98888">
    <property type="protein sequence ID" value="ABO98888"/>
    <property type="gene ID" value="OSTLU_26745"/>
</dbReference>
<dbReference type="SUPFAM" id="SSF48452">
    <property type="entry name" value="TPR-like"/>
    <property type="match status" value="1"/>
</dbReference>
<evidence type="ECO:0000256" key="4">
    <source>
        <dbReference type="ARBA" id="ARBA00022776"/>
    </source>
</evidence>
<dbReference type="InterPro" id="IPR011990">
    <property type="entry name" value="TPR-like_helical_dom_sf"/>
</dbReference>
<dbReference type="PANTHER" id="PTHR21394">
    <property type="entry name" value="MAU2 CHROMATID COHESION FACTOR HOMOLOG"/>
    <property type="match status" value="1"/>
</dbReference>
<dbReference type="HOGENOM" id="CLU_375703_0_0_1"/>
<dbReference type="GO" id="GO:0051301">
    <property type="term" value="P:cell division"/>
    <property type="evidence" value="ECO:0007669"/>
    <property type="project" value="UniProtKB-KW"/>
</dbReference>
<comment type="subcellular location">
    <subcellularLocation>
        <location evidence="1">Nucleus</location>
    </subcellularLocation>
</comment>
<dbReference type="STRING" id="436017.A4S5F3"/>
<dbReference type="GeneID" id="5004680"/>
<keyword evidence="7" id="KW-0131">Cell cycle</keyword>